<evidence type="ECO:0000259" key="3">
    <source>
        <dbReference type="PROSITE" id="PS51755"/>
    </source>
</evidence>
<evidence type="ECO:0000256" key="1">
    <source>
        <dbReference type="ARBA" id="ARBA00023125"/>
    </source>
</evidence>
<gene>
    <name evidence="4" type="ORF">RT97_06215</name>
</gene>
<dbReference type="SMART" id="SM00862">
    <property type="entry name" value="Trans_reg_C"/>
    <property type="match status" value="1"/>
</dbReference>
<dbReference type="Gene3D" id="1.10.10.10">
    <property type="entry name" value="Winged helix-like DNA-binding domain superfamily/Winged helix DNA-binding domain"/>
    <property type="match status" value="1"/>
</dbReference>
<evidence type="ECO:0000313" key="4">
    <source>
        <dbReference type="EMBL" id="KIQ35429.1"/>
    </source>
</evidence>
<dbReference type="PROSITE" id="PS51755">
    <property type="entry name" value="OMPR_PHOB"/>
    <property type="match status" value="1"/>
</dbReference>
<dbReference type="Proteomes" id="UP000032067">
    <property type="component" value="Unassembled WGS sequence"/>
</dbReference>
<keyword evidence="1 2" id="KW-0238">DNA-binding</keyword>
<dbReference type="GO" id="GO:0003677">
    <property type="term" value="F:DNA binding"/>
    <property type="evidence" value="ECO:0007669"/>
    <property type="project" value="UniProtKB-UniRule"/>
</dbReference>
<dbReference type="InterPro" id="IPR036388">
    <property type="entry name" value="WH-like_DNA-bd_sf"/>
</dbReference>
<name>A0A0D0MX35_VARPD</name>
<proteinExistence type="predicted"/>
<protein>
    <recommendedName>
        <fullName evidence="3">OmpR/PhoB-type domain-containing protein</fullName>
    </recommendedName>
</protein>
<dbReference type="InterPro" id="IPR001867">
    <property type="entry name" value="OmpR/PhoB-type_DNA-bd"/>
</dbReference>
<reference evidence="4 5" key="1">
    <citation type="submission" date="2014-12" db="EMBL/GenBank/DDBJ databases">
        <title>16Stimator: statistical estimation of ribosomal gene copy numbers from draft genome assemblies.</title>
        <authorList>
            <person name="Perisin M.A."/>
            <person name="Vetter M."/>
            <person name="Gilbert J.A."/>
            <person name="Bergelson J."/>
        </authorList>
    </citation>
    <scope>NUCLEOTIDE SEQUENCE [LARGE SCALE GENOMIC DNA]</scope>
    <source>
        <strain evidence="4 5">MEDvA23</strain>
    </source>
</reference>
<organism evidence="4 5">
    <name type="scientific">Variovorax paradoxus</name>
    <dbReference type="NCBI Taxonomy" id="34073"/>
    <lineage>
        <taxon>Bacteria</taxon>
        <taxon>Pseudomonadati</taxon>
        <taxon>Pseudomonadota</taxon>
        <taxon>Betaproteobacteria</taxon>
        <taxon>Burkholderiales</taxon>
        <taxon>Comamonadaceae</taxon>
        <taxon>Variovorax</taxon>
    </lineage>
</organism>
<feature type="DNA-binding region" description="OmpR/PhoB-type" evidence="2">
    <location>
        <begin position="126"/>
        <end position="226"/>
    </location>
</feature>
<dbReference type="CDD" id="cd00383">
    <property type="entry name" value="trans_reg_C"/>
    <property type="match status" value="1"/>
</dbReference>
<dbReference type="GO" id="GO:0006355">
    <property type="term" value="P:regulation of DNA-templated transcription"/>
    <property type="evidence" value="ECO:0007669"/>
    <property type="project" value="InterPro"/>
</dbReference>
<sequence>MAVVNDLEILRSEFGRKVEALGHCPKYFADILDLLSALACGQRFTLAISSFRAEKTSWHNVHSVSEVLRMPVMLIVQASQWPDLHARASDSQLIDIVTSEMSERELGWRIDVLLKAAQIKSQKPNERDGSWGGYQFLESEHVVLHRGRPIHLQPRQFTLAKTMFENVGEVVSRDRLWTSVWNVPPPIAKNRTIDVCINNVRRKLDLHEENGFILRAAYKLGYILSAVDPASSGRETVDLVGTKII</sequence>
<feature type="domain" description="OmpR/PhoB-type" evidence="3">
    <location>
        <begin position="126"/>
        <end position="226"/>
    </location>
</feature>
<dbReference type="OrthoDB" id="8859251at2"/>
<comment type="caution">
    <text evidence="4">The sequence shown here is derived from an EMBL/GenBank/DDBJ whole genome shotgun (WGS) entry which is preliminary data.</text>
</comment>
<dbReference type="GO" id="GO:0000160">
    <property type="term" value="P:phosphorelay signal transduction system"/>
    <property type="evidence" value="ECO:0007669"/>
    <property type="project" value="InterPro"/>
</dbReference>
<dbReference type="SUPFAM" id="SSF46894">
    <property type="entry name" value="C-terminal effector domain of the bipartite response regulators"/>
    <property type="match status" value="1"/>
</dbReference>
<dbReference type="RefSeq" id="WP_042577856.1">
    <property type="nucleotide sequence ID" value="NZ_JXQQ01000010.1"/>
</dbReference>
<dbReference type="EMBL" id="JXQQ01000010">
    <property type="protein sequence ID" value="KIQ35429.1"/>
    <property type="molecule type" value="Genomic_DNA"/>
</dbReference>
<evidence type="ECO:0000313" key="5">
    <source>
        <dbReference type="Proteomes" id="UP000032067"/>
    </source>
</evidence>
<dbReference type="Pfam" id="PF00486">
    <property type="entry name" value="Trans_reg_C"/>
    <property type="match status" value="1"/>
</dbReference>
<evidence type="ECO:0000256" key="2">
    <source>
        <dbReference type="PROSITE-ProRule" id="PRU01091"/>
    </source>
</evidence>
<accession>A0A0D0MX35</accession>
<dbReference type="InterPro" id="IPR016032">
    <property type="entry name" value="Sig_transdc_resp-reg_C-effctor"/>
</dbReference>
<dbReference type="AlphaFoldDB" id="A0A0D0MX35"/>